<dbReference type="SMART" id="SM00248">
    <property type="entry name" value="ANK"/>
    <property type="match status" value="5"/>
</dbReference>
<feature type="repeat" description="ANK" evidence="3">
    <location>
        <begin position="541"/>
        <end position="573"/>
    </location>
</feature>
<protein>
    <recommendedName>
        <fullName evidence="7">Fungal N-terminal domain-containing protein</fullName>
    </recommendedName>
</protein>
<keyword evidence="1" id="KW-0677">Repeat</keyword>
<dbReference type="Proteomes" id="UP001465668">
    <property type="component" value="Unassembled WGS sequence"/>
</dbReference>
<evidence type="ECO:0000313" key="6">
    <source>
        <dbReference type="Proteomes" id="UP001465668"/>
    </source>
</evidence>
<dbReference type="PANTHER" id="PTHR24198">
    <property type="entry name" value="ANKYRIN REPEAT AND PROTEIN KINASE DOMAIN-CONTAINING PROTEIN"/>
    <property type="match status" value="1"/>
</dbReference>
<evidence type="ECO:0000256" key="3">
    <source>
        <dbReference type="PROSITE-ProRule" id="PRU00023"/>
    </source>
</evidence>
<feature type="compositionally biased region" description="Polar residues" evidence="4">
    <location>
        <begin position="746"/>
        <end position="755"/>
    </location>
</feature>
<proteinExistence type="predicted"/>
<accession>A0ABR2XK50</accession>
<dbReference type="PANTHER" id="PTHR24198:SF165">
    <property type="entry name" value="ANKYRIN REPEAT-CONTAINING PROTEIN-RELATED"/>
    <property type="match status" value="1"/>
</dbReference>
<feature type="compositionally biased region" description="Acidic residues" evidence="4">
    <location>
        <begin position="759"/>
        <end position="771"/>
    </location>
</feature>
<feature type="repeat" description="ANK" evidence="3">
    <location>
        <begin position="399"/>
        <end position="431"/>
    </location>
</feature>
<reference evidence="5 6" key="1">
    <citation type="submission" date="2024-02" db="EMBL/GenBank/DDBJ databases">
        <title>First draft genome assembly of two strains of Seiridium cardinale.</title>
        <authorList>
            <person name="Emiliani G."/>
            <person name="Scali E."/>
        </authorList>
    </citation>
    <scope>NUCLEOTIDE SEQUENCE [LARGE SCALE GENOMIC DNA]</scope>
    <source>
        <strain evidence="5 6">BM-138-000479</strain>
    </source>
</reference>
<dbReference type="SUPFAM" id="SSF48403">
    <property type="entry name" value="Ankyrin repeat"/>
    <property type="match status" value="1"/>
</dbReference>
<evidence type="ECO:0000256" key="1">
    <source>
        <dbReference type="ARBA" id="ARBA00022737"/>
    </source>
</evidence>
<evidence type="ECO:0000313" key="5">
    <source>
        <dbReference type="EMBL" id="KAK9774126.1"/>
    </source>
</evidence>
<feature type="region of interest" description="Disordered" evidence="4">
    <location>
        <begin position="734"/>
        <end position="788"/>
    </location>
</feature>
<evidence type="ECO:0000256" key="4">
    <source>
        <dbReference type="SAM" id="MobiDB-lite"/>
    </source>
</evidence>
<dbReference type="PROSITE" id="PS50088">
    <property type="entry name" value="ANK_REPEAT"/>
    <property type="match status" value="4"/>
</dbReference>
<evidence type="ECO:0008006" key="7">
    <source>
        <dbReference type="Google" id="ProtNLM"/>
    </source>
</evidence>
<keyword evidence="2 3" id="KW-0040">ANK repeat</keyword>
<evidence type="ECO:0000256" key="2">
    <source>
        <dbReference type="ARBA" id="ARBA00023043"/>
    </source>
</evidence>
<dbReference type="EMBL" id="JARVKM010000044">
    <property type="protein sequence ID" value="KAK9774126.1"/>
    <property type="molecule type" value="Genomic_DNA"/>
</dbReference>
<sequence>MEVVGAAASFIAIGQALAAIPKLVHTIQAVANTRQELEELLFELEIIGALYDEVETCFELIRSDDSLNNIVANEPAYIKRLRFELLGLLSQLQPLAKDCEVAVQQRLSKRIRAKWIWEKSKITGLCERARRIQGNLQSAMSILAIHASWQERRSQTKLLVEIHAVTTNHGVTRDAYSLPNKDVLWGASAAHSGFSSTLSGKGHDPCTCSCHTSPARVVSIRSFWPLSTTPCACLCRKGRYEMKYRFPKWLAQRALHVAAYVNGARISISLSIPIVVEWSAAWGIMAELPQNGAFEWLTRKRTSPMDIDIFGVSYLEYASDVARHTYNKRSERGAARGFQMRLDTYKNPTDRHIYISRLIVDLAGEEETTTMIHTAIRNGHGLEEALACQPTAINDWDMTGQTPLHLACILQRFDELQCLIEHGADMKKIDSQGGTPLHLAAMDHLEHFAEALLDAGCDIDHVDIYGRPALFNAIQFGDGDRFAMVTYLIQRGASLHVRDAHGSSVLHELSRYAKAASGIEQCFADLMDAGCSLVLEARNNSGTTPLLMAIFDQNTHMVRLLLQAGAQTDVTNNHGWNILHYTAIYGSYDIMQYLSQGKIANTDISAVNSDGWTPLEHLRYNMHHDLTDFPSWRSPSTEEIQAFEHLLRDMRDRMIHRECAELKQVLSAIQTGETDEARRMLRNFTDAKVTAKIDWEAETFRAIELDVRKGDVELAVQSIEEFIEASKARLEVSPFDEEDDPWLASDSESNVSDSVYETHEEDEEASCDEERETAFERKDGASDPGDGE</sequence>
<dbReference type="Pfam" id="PF12796">
    <property type="entry name" value="Ank_2"/>
    <property type="match status" value="2"/>
</dbReference>
<gene>
    <name evidence="5" type="ORF">SCAR479_09240</name>
</gene>
<dbReference type="InterPro" id="IPR002110">
    <property type="entry name" value="Ankyrin_rpt"/>
</dbReference>
<feature type="repeat" description="ANK" evidence="3">
    <location>
        <begin position="465"/>
        <end position="500"/>
    </location>
</feature>
<dbReference type="Gene3D" id="1.25.40.20">
    <property type="entry name" value="Ankyrin repeat-containing domain"/>
    <property type="match status" value="2"/>
</dbReference>
<dbReference type="InterPro" id="IPR036770">
    <property type="entry name" value="Ankyrin_rpt-contain_sf"/>
</dbReference>
<dbReference type="PROSITE" id="PS50297">
    <property type="entry name" value="ANK_REP_REGION"/>
    <property type="match status" value="3"/>
</dbReference>
<comment type="caution">
    <text evidence="5">The sequence shown here is derived from an EMBL/GenBank/DDBJ whole genome shotgun (WGS) entry which is preliminary data.</text>
</comment>
<feature type="repeat" description="ANK" evidence="3">
    <location>
        <begin position="432"/>
        <end position="464"/>
    </location>
</feature>
<feature type="compositionally biased region" description="Basic and acidic residues" evidence="4">
    <location>
        <begin position="772"/>
        <end position="781"/>
    </location>
</feature>
<name>A0ABR2XK50_9PEZI</name>
<organism evidence="5 6">
    <name type="scientific">Seiridium cardinale</name>
    <dbReference type="NCBI Taxonomy" id="138064"/>
    <lineage>
        <taxon>Eukaryota</taxon>
        <taxon>Fungi</taxon>
        <taxon>Dikarya</taxon>
        <taxon>Ascomycota</taxon>
        <taxon>Pezizomycotina</taxon>
        <taxon>Sordariomycetes</taxon>
        <taxon>Xylariomycetidae</taxon>
        <taxon>Amphisphaeriales</taxon>
        <taxon>Sporocadaceae</taxon>
        <taxon>Seiridium</taxon>
    </lineage>
</organism>
<keyword evidence="6" id="KW-1185">Reference proteome</keyword>